<feature type="chain" id="PRO_5040121466" evidence="3">
    <location>
        <begin position="20"/>
        <end position="282"/>
    </location>
</feature>
<comment type="caution">
    <text evidence="4">The sequence shown here is derived from an EMBL/GenBank/DDBJ whole genome shotgun (WGS) entry which is preliminary data.</text>
</comment>
<feature type="region of interest" description="Disordered" evidence="1">
    <location>
        <begin position="143"/>
        <end position="196"/>
    </location>
</feature>
<dbReference type="Proteomes" id="UP000700596">
    <property type="component" value="Unassembled WGS sequence"/>
</dbReference>
<gene>
    <name evidence="4" type="ORF">B0J11DRAFT_80495</name>
</gene>
<organism evidence="4 5">
    <name type="scientific">Dendryphion nanum</name>
    <dbReference type="NCBI Taxonomy" id="256645"/>
    <lineage>
        <taxon>Eukaryota</taxon>
        <taxon>Fungi</taxon>
        <taxon>Dikarya</taxon>
        <taxon>Ascomycota</taxon>
        <taxon>Pezizomycotina</taxon>
        <taxon>Dothideomycetes</taxon>
        <taxon>Pleosporomycetidae</taxon>
        <taxon>Pleosporales</taxon>
        <taxon>Torulaceae</taxon>
        <taxon>Dendryphion</taxon>
    </lineage>
</organism>
<dbReference type="AlphaFoldDB" id="A0A9P9IFM0"/>
<evidence type="ECO:0000313" key="5">
    <source>
        <dbReference type="Proteomes" id="UP000700596"/>
    </source>
</evidence>
<sequence>MRNLFKTLLLYLPGTLALALVPTITAPPLLRRQQTSVPAQFIGYTYQNAKWEVWDCRTGSAFLISGSYGRCAATASESFIPTNCARGSVMVSGTSSSTCTGSKAQTSCVTGIVYNYIGDERPIMNYQCWPQWDGGNYDATRATTMAPTSTSSSSSSSSSASPSPSQIASAGSSTTSSAQVTNSGPSSDPNPQSESQAWIAGPVIGGVVGAGLFGFLGWWLHKRRQRQKQAAYAHAPIEMHAGEKMTYGHNTVPGAAEMDGRRLHELVGSVPPAEMEGSPIKR</sequence>
<dbReference type="EMBL" id="JAGMWT010000012">
    <property type="protein sequence ID" value="KAH7118921.1"/>
    <property type="molecule type" value="Genomic_DNA"/>
</dbReference>
<dbReference type="OrthoDB" id="3800696at2759"/>
<evidence type="ECO:0000256" key="3">
    <source>
        <dbReference type="SAM" id="SignalP"/>
    </source>
</evidence>
<feature type="signal peptide" evidence="3">
    <location>
        <begin position="1"/>
        <end position="19"/>
    </location>
</feature>
<reference evidence="4" key="1">
    <citation type="journal article" date="2021" name="Nat. Commun.">
        <title>Genetic determinants of endophytism in the Arabidopsis root mycobiome.</title>
        <authorList>
            <person name="Mesny F."/>
            <person name="Miyauchi S."/>
            <person name="Thiergart T."/>
            <person name="Pickel B."/>
            <person name="Atanasova L."/>
            <person name="Karlsson M."/>
            <person name="Huettel B."/>
            <person name="Barry K.W."/>
            <person name="Haridas S."/>
            <person name="Chen C."/>
            <person name="Bauer D."/>
            <person name="Andreopoulos W."/>
            <person name="Pangilinan J."/>
            <person name="LaButti K."/>
            <person name="Riley R."/>
            <person name="Lipzen A."/>
            <person name="Clum A."/>
            <person name="Drula E."/>
            <person name="Henrissat B."/>
            <person name="Kohler A."/>
            <person name="Grigoriev I.V."/>
            <person name="Martin F.M."/>
            <person name="Hacquard S."/>
        </authorList>
    </citation>
    <scope>NUCLEOTIDE SEQUENCE</scope>
    <source>
        <strain evidence="4">MPI-CAGE-CH-0243</strain>
    </source>
</reference>
<protein>
    <submittedName>
        <fullName evidence="4">Uncharacterized protein</fullName>
    </submittedName>
</protein>
<feature type="compositionally biased region" description="Low complexity" evidence="1">
    <location>
        <begin position="143"/>
        <end position="178"/>
    </location>
</feature>
<evidence type="ECO:0000256" key="1">
    <source>
        <dbReference type="SAM" id="MobiDB-lite"/>
    </source>
</evidence>
<evidence type="ECO:0000256" key="2">
    <source>
        <dbReference type="SAM" id="Phobius"/>
    </source>
</evidence>
<keyword evidence="2" id="KW-0472">Membrane</keyword>
<feature type="compositionally biased region" description="Polar residues" evidence="1">
    <location>
        <begin position="179"/>
        <end position="196"/>
    </location>
</feature>
<feature type="transmembrane region" description="Helical" evidence="2">
    <location>
        <begin position="197"/>
        <end position="220"/>
    </location>
</feature>
<keyword evidence="5" id="KW-1185">Reference proteome</keyword>
<evidence type="ECO:0000313" key="4">
    <source>
        <dbReference type="EMBL" id="KAH7118921.1"/>
    </source>
</evidence>
<keyword evidence="2" id="KW-1133">Transmembrane helix</keyword>
<proteinExistence type="predicted"/>
<accession>A0A9P9IFM0</accession>
<keyword evidence="2" id="KW-0812">Transmembrane</keyword>
<name>A0A9P9IFM0_9PLEO</name>
<keyword evidence="3" id="KW-0732">Signal</keyword>